<organism evidence="1 2">
    <name type="scientific">Eretmocerus hayati</name>
    <dbReference type="NCBI Taxonomy" id="131215"/>
    <lineage>
        <taxon>Eukaryota</taxon>
        <taxon>Metazoa</taxon>
        <taxon>Ecdysozoa</taxon>
        <taxon>Arthropoda</taxon>
        <taxon>Hexapoda</taxon>
        <taxon>Insecta</taxon>
        <taxon>Pterygota</taxon>
        <taxon>Neoptera</taxon>
        <taxon>Endopterygota</taxon>
        <taxon>Hymenoptera</taxon>
        <taxon>Apocrita</taxon>
        <taxon>Proctotrupomorpha</taxon>
        <taxon>Chalcidoidea</taxon>
        <taxon>Aphelinidae</taxon>
        <taxon>Aphelininae</taxon>
        <taxon>Eretmocerus</taxon>
    </lineage>
</organism>
<accession>A0ACC2N8G8</accession>
<evidence type="ECO:0000313" key="2">
    <source>
        <dbReference type="Proteomes" id="UP001239111"/>
    </source>
</evidence>
<dbReference type="EMBL" id="CM056744">
    <property type="protein sequence ID" value="KAJ8667509.1"/>
    <property type="molecule type" value="Genomic_DNA"/>
</dbReference>
<name>A0ACC2N8G8_9HYME</name>
<keyword evidence="2" id="KW-1185">Reference proteome</keyword>
<sequence length="213" mass="24438">MSKSKRKERLQKEQEMAELEDAMSRCRKELSNLESDSDYTNSSDEDSRDHPLETTRGSTERSKSEQGSSPPEVPDETPKPTRHQSANEHDEPQESEQVRKFNLIIGEELDQFLADPNHQPTTLLTLRQDVAERVKLILDAGLLQKNDRDKLLKEIPRDRDLQLEAPVLNQEIGLNLHKDEATRDNFFRQYQKIIGATISEAASLLNFFTEIAP</sequence>
<comment type="caution">
    <text evidence="1">The sequence shown here is derived from an EMBL/GenBank/DDBJ whole genome shotgun (WGS) entry which is preliminary data.</text>
</comment>
<dbReference type="Proteomes" id="UP001239111">
    <property type="component" value="Chromosome 4"/>
</dbReference>
<protein>
    <submittedName>
        <fullName evidence="1">Uncharacterized protein</fullName>
    </submittedName>
</protein>
<proteinExistence type="predicted"/>
<gene>
    <name evidence="1" type="ORF">QAD02_009172</name>
</gene>
<reference evidence="1" key="1">
    <citation type="submission" date="2023-04" db="EMBL/GenBank/DDBJ databases">
        <title>A chromosome-level genome assembly of the parasitoid wasp Eretmocerus hayati.</title>
        <authorList>
            <person name="Zhong Y."/>
            <person name="Liu S."/>
            <person name="Liu Y."/>
        </authorList>
    </citation>
    <scope>NUCLEOTIDE SEQUENCE</scope>
    <source>
        <strain evidence="1">ZJU_SS_LIU_2023</strain>
    </source>
</reference>
<evidence type="ECO:0000313" key="1">
    <source>
        <dbReference type="EMBL" id="KAJ8667509.1"/>
    </source>
</evidence>